<gene>
    <name evidence="3" type="primary">Cu6-L15</name>
    <name evidence="3" type="ORF">Hamer_G026180</name>
</gene>
<dbReference type="PANTHER" id="PTHR10380">
    <property type="entry name" value="CUTICLE PROTEIN"/>
    <property type="match status" value="1"/>
</dbReference>
<sequence length="222" mass="22806">MGPALSQPGLWVYKAAPNDLHHQTAPSWWVNMNTLTVLCFAVVAACASGQLLGYPGVLGAYPGVLGSYPGVLGSYSGVLPSASPINALTPYNAAPLAPVSPVQSKYHLQDELGQYSFGYAGGPSTRSETRDAFGNVRGHYNYIDADGKVQTQHYVADALGFRVAGTNLPVAPDAPAPVALAAPGPLPEPVQDTPEVAAAKVAFQAAYDEAAAAAAAAPDTSK</sequence>
<dbReference type="PROSITE" id="PS00233">
    <property type="entry name" value="CHIT_BIND_RR_1"/>
    <property type="match status" value="1"/>
</dbReference>
<name>A0A8J5K7D3_HOMAM</name>
<evidence type="ECO:0000313" key="4">
    <source>
        <dbReference type="Proteomes" id="UP000747542"/>
    </source>
</evidence>
<dbReference type="Proteomes" id="UP000747542">
    <property type="component" value="Unassembled WGS sequence"/>
</dbReference>
<dbReference type="PANTHER" id="PTHR10380:SF196">
    <property type="entry name" value="CUTICULAR PROTEIN 72EA"/>
    <property type="match status" value="1"/>
</dbReference>
<dbReference type="GO" id="GO:0008010">
    <property type="term" value="F:structural constituent of chitin-based larval cuticle"/>
    <property type="evidence" value="ECO:0007669"/>
    <property type="project" value="TreeGrafter"/>
</dbReference>
<keyword evidence="4" id="KW-1185">Reference proteome</keyword>
<proteinExistence type="predicted"/>
<dbReference type="EMBL" id="JAHLQT010021086">
    <property type="protein sequence ID" value="KAG7167908.1"/>
    <property type="molecule type" value="Genomic_DNA"/>
</dbReference>
<protein>
    <submittedName>
        <fullName evidence="3">Cuticle protein 6-like 15</fullName>
    </submittedName>
</protein>
<organism evidence="3 4">
    <name type="scientific">Homarus americanus</name>
    <name type="common">American lobster</name>
    <dbReference type="NCBI Taxonomy" id="6706"/>
    <lineage>
        <taxon>Eukaryota</taxon>
        <taxon>Metazoa</taxon>
        <taxon>Ecdysozoa</taxon>
        <taxon>Arthropoda</taxon>
        <taxon>Crustacea</taxon>
        <taxon>Multicrustacea</taxon>
        <taxon>Malacostraca</taxon>
        <taxon>Eumalacostraca</taxon>
        <taxon>Eucarida</taxon>
        <taxon>Decapoda</taxon>
        <taxon>Pleocyemata</taxon>
        <taxon>Astacidea</taxon>
        <taxon>Nephropoidea</taxon>
        <taxon>Nephropidae</taxon>
        <taxon>Homarus</taxon>
    </lineage>
</organism>
<dbReference type="AlphaFoldDB" id="A0A8J5K7D3"/>
<evidence type="ECO:0000313" key="3">
    <source>
        <dbReference type="EMBL" id="KAG7167908.1"/>
    </source>
</evidence>
<comment type="caution">
    <text evidence="3">The sequence shown here is derived from an EMBL/GenBank/DDBJ whole genome shotgun (WGS) entry which is preliminary data.</text>
</comment>
<dbReference type="InterPro" id="IPR031311">
    <property type="entry name" value="CHIT_BIND_RR_consensus"/>
</dbReference>
<accession>A0A8J5K7D3</accession>
<evidence type="ECO:0000256" key="2">
    <source>
        <dbReference type="PROSITE-ProRule" id="PRU00497"/>
    </source>
</evidence>
<dbReference type="Pfam" id="PF00379">
    <property type="entry name" value="Chitin_bind_4"/>
    <property type="match status" value="1"/>
</dbReference>
<dbReference type="PROSITE" id="PS51155">
    <property type="entry name" value="CHIT_BIND_RR_2"/>
    <property type="match status" value="1"/>
</dbReference>
<evidence type="ECO:0000256" key="1">
    <source>
        <dbReference type="ARBA" id="ARBA00022460"/>
    </source>
</evidence>
<reference evidence="3" key="1">
    <citation type="journal article" date="2021" name="Sci. Adv.">
        <title>The American lobster genome reveals insights on longevity, neural, and immune adaptations.</title>
        <authorList>
            <person name="Polinski J.M."/>
            <person name="Zimin A.V."/>
            <person name="Clark K.F."/>
            <person name="Kohn A.B."/>
            <person name="Sadowski N."/>
            <person name="Timp W."/>
            <person name="Ptitsyn A."/>
            <person name="Khanna P."/>
            <person name="Romanova D.Y."/>
            <person name="Williams P."/>
            <person name="Greenwood S.J."/>
            <person name="Moroz L.L."/>
            <person name="Walt D.R."/>
            <person name="Bodnar A.G."/>
        </authorList>
    </citation>
    <scope>NUCLEOTIDE SEQUENCE</scope>
    <source>
        <strain evidence="3">GMGI-L3</strain>
    </source>
</reference>
<dbReference type="InterPro" id="IPR000618">
    <property type="entry name" value="Insect_cuticle"/>
</dbReference>
<dbReference type="GO" id="GO:0062129">
    <property type="term" value="C:chitin-based extracellular matrix"/>
    <property type="evidence" value="ECO:0007669"/>
    <property type="project" value="TreeGrafter"/>
</dbReference>
<dbReference type="InterPro" id="IPR050468">
    <property type="entry name" value="Cuticle_Struct_Prot"/>
</dbReference>
<keyword evidence="1 2" id="KW-0193">Cuticle</keyword>